<dbReference type="Gene3D" id="2.170.130.10">
    <property type="entry name" value="TonB-dependent receptor, plug domain"/>
    <property type="match status" value="1"/>
</dbReference>
<feature type="signal peptide" evidence="4">
    <location>
        <begin position="1"/>
        <end position="25"/>
    </location>
</feature>
<dbReference type="Gene3D" id="2.60.40.1120">
    <property type="entry name" value="Carboxypeptidase-like, regulatory domain"/>
    <property type="match status" value="1"/>
</dbReference>
<gene>
    <name evidence="6" type="ORF">CLV32_4349</name>
</gene>
<dbReference type="AlphaFoldDB" id="A0A4R6IFM8"/>
<dbReference type="PANTHER" id="PTHR40980:SF4">
    <property type="entry name" value="TONB-DEPENDENT RECEPTOR-LIKE BETA-BARREL DOMAIN-CONTAINING PROTEIN"/>
    <property type="match status" value="1"/>
</dbReference>
<keyword evidence="6" id="KW-0675">Receptor</keyword>
<proteinExistence type="predicted"/>
<evidence type="ECO:0000256" key="4">
    <source>
        <dbReference type="SAM" id="SignalP"/>
    </source>
</evidence>
<dbReference type="OrthoDB" id="606851at2"/>
<keyword evidence="3" id="KW-0998">Cell outer membrane</keyword>
<dbReference type="Proteomes" id="UP000295499">
    <property type="component" value="Unassembled WGS sequence"/>
</dbReference>
<evidence type="ECO:0000259" key="5">
    <source>
        <dbReference type="Pfam" id="PF14905"/>
    </source>
</evidence>
<feature type="chain" id="PRO_5020191142" evidence="4">
    <location>
        <begin position="26"/>
        <end position="815"/>
    </location>
</feature>
<dbReference type="SUPFAM" id="SSF56935">
    <property type="entry name" value="Porins"/>
    <property type="match status" value="1"/>
</dbReference>
<dbReference type="GO" id="GO:0009279">
    <property type="term" value="C:cell outer membrane"/>
    <property type="evidence" value="ECO:0007669"/>
    <property type="project" value="UniProtKB-SubCell"/>
</dbReference>
<dbReference type="SUPFAM" id="SSF49464">
    <property type="entry name" value="Carboxypeptidase regulatory domain-like"/>
    <property type="match status" value="1"/>
</dbReference>
<sequence>MSKNYLCLLALLVLLFSFNFPVVLAQDKMVRIEGHVIDEHSRPLDQILVELLNPGDSTVLKIALTNAEGMYFFEKIKVGSYQISISGLGYKRFVGTAFDANSTSATQNRSDIRLEAISKQLNEVSIVSTKPLIERRMDKIVVNVENASRFTGNSVMDVLEKSPGITVNDDGITMSGKSGVQILIDGRQTYLSQDALTALLQGMQSSEVEVIELINKPSAKYDAAGTAGIINIRTKRDKRSGANGNVNIGAGYGETSKYNGGASLNYRGGKLNAFADYNYSDYGVEGFLNLNRVVRYAGATTTYLQHTGYHDRKTNHAYKAGLDYRLNARHAIGFLYNGYLNGSASPDNPSNTAIQTIDGLNTIVGTTRVANQNLQRFHNNSFNLNYIGKLDTLGQELIIDLVYGTYYGKENDQRKVDTVYNLKSGLYFVRNSTLSDINIKTVKVNYTYPLSKTTTLQMGLKSSWVVTDNNLQYLKSLGDELHFQSVGLFSNRFVYDENINAAFLDYAGQYGGLGIQFGLRAEQTNASARLINVSDRNYKYIDLFPSLALSYKLNDRNDLSLSYSRRIDRPDYDSLNPALREFDNKTFWKGNEFLTPQYSNGVEFSHSFKGVLITSVEYTVTKDAMIGVTEQDDATGRTYVIKRNLNTVKNYSTNLYAGFTLLKWWQINNNLNVYHSDFNYTYNNNDYHGGQTSVNLNLSNSFNLPGGIVTELAFVYQSGLTYGLDKINYFSFIDAGLKKAFLNKKLMIRASLNDIFNKRIINGVTRYQGIDLSFNQKRESRIARLSMSYAFGNSTVKQASRRANAAEQEAGRLKQ</sequence>
<feature type="domain" description="Outer membrane protein beta-barrel" evidence="5">
    <location>
        <begin position="389"/>
        <end position="789"/>
    </location>
</feature>
<keyword evidence="2" id="KW-0472">Membrane</keyword>
<comment type="subcellular location">
    <subcellularLocation>
        <location evidence="1">Cell outer membrane</location>
    </subcellularLocation>
</comment>
<dbReference type="InterPro" id="IPR008969">
    <property type="entry name" value="CarboxyPept-like_regulatory"/>
</dbReference>
<evidence type="ECO:0000256" key="1">
    <source>
        <dbReference type="ARBA" id="ARBA00004442"/>
    </source>
</evidence>
<reference evidence="6 7" key="1">
    <citation type="submission" date="2019-03" db="EMBL/GenBank/DDBJ databases">
        <title>Genomic Encyclopedia of Archaeal and Bacterial Type Strains, Phase II (KMG-II): from individual species to whole genera.</title>
        <authorList>
            <person name="Goeker M."/>
        </authorList>
    </citation>
    <scope>NUCLEOTIDE SEQUENCE [LARGE SCALE GENOMIC DNA]</scope>
    <source>
        <strain evidence="6 7">DSM 19034</strain>
    </source>
</reference>
<dbReference type="InterPro" id="IPR037066">
    <property type="entry name" value="Plug_dom_sf"/>
</dbReference>
<comment type="caution">
    <text evidence="6">The sequence shown here is derived from an EMBL/GenBank/DDBJ whole genome shotgun (WGS) entry which is preliminary data.</text>
</comment>
<keyword evidence="7" id="KW-1185">Reference proteome</keyword>
<dbReference type="RefSeq" id="WP_133558939.1">
    <property type="nucleotide sequence ID" value="NZ_SNWM01000006.1"/>
</dbReference>
<dbReference type="Pfam" id="PF13620">
    <property type="entry name" value="CarboxypepD_reg"/>
    <property type="match status" value="1"/>
</dbReference>
<keyword evidence="4" id="KW-0732">Signal</keyword>
<accession>A0A4R6IFM8</accession>
<evidence type="ECO:0000256" key="2">
    <source>
        <dbReference type="ARBA" id="ARBA00023136"/>
    </source>
</evidence>
<dbReference type="InterPro" id="IPR041700">
    <property type="entry name" value="OMP_b-brl_3"/>
</dbReference>
<dbReference type="PANTHER" id="PTHR40980">
    <property type="entry name" value="PLUG DOMAIN-CONTAINING PROTEIN"/>
    <property type="match status" value="1"/>
</dbReference>
<name>A0A4R6IFM8_9SPHI</name>
<dbReference type="Pfam" id="PF14905">
    <property type="entry name" value="OMP_b-brl_3"/>
    <property type="match status" value="1"/>
</dbReference>
<dbReference type="EMBL" id="SNWM01000006">
    <property type="protein sequence ID" value="TDO19725.1"/>
    <property type="molecule type" value="Genomic_DNA"/>
</dbReference>
<evidence type="ECO:0000313" key="7">
    <source>
        <dbReference type="Proteomes" id="UP000295499"/>
    </source>
</evidence>
<evidence type="ECO:0000256" key="3">
    <source>
        <dbReference type="ARBA" id="ARBA00023237"/>
    </source>
</evidence>
<evidence type="ECO:0000313" key="6">
    <source>
        <dbReference type="EMBL" id="TDO19725.1"/>
    </source>
</evidence>
<organism evidence="6 7">
    <name type="scientific">Pedobacter duraquae</name>
    <dbReference type="NCBI Taxonomy" id="425511"/>
    <lineage>
        <taxon>Bacteria</taxon>
        <taxon>Pseudomonadati</taxon>
        <taxon>Bacteroidota</taxon>
        <taxon>Sphingobacteriia</taxon>
        <taxon>Sphingobacteriales</taxon>
        <taxon>Sphingobacteriaceae</taxon>
        <taxon>Pedobacter</taxon>
    </lineage>
</organism>
<protein>
    <submittedName>
        <fullName evidence="6">Outer membrane receptor protein involved in Fe transport</fullName>
    </submittedName>
</protein>
<dbReference type="InterPro" id="IPR036942">
    <property type="entry name" value="Beta-barrel_TonB_sf"/>
</dbReference>
<dbReference type="Gene3D" id="2.40.170.20">
    <property type="entry name" value="TonB-dependent receptor, beta-barrel domain"/>
    <property type="match status" value="1"/>
</dbReference>